<evidence type="ECO:0000313" key="1">
    <source>
        <dbReference type="EMBL" id="EFN66151.1"/>
    </source>
</evidence>
<organism evidence="2">
    <name type="scientific">Camponotus floridanus</name>
    <name type="common">Florida carpenter ant</name>
    <dbReference type="NCBI Taxonomy" id="104421"/>
    <lineage>
        <taxon>Eukaryota</taxon>
        <taxon>Metazoa</taxon>
        <taxon>Ecdysozoa</taxon>
        <taxon>Arthropoda</taxon>
        <taxon>Hexapoda</taxon>
        <taxon>Insecta</taxon>
        <taxon>Pterygota</taxon>
        <taxon>Neoptera</taxon>
        <taxon>Endopterygota</taxon>
        <taxon>Hymenoptera</taxon>
        <taxon>Apocrita</taxon>
        <taxon>Aculeata</taxon>
        <taxon>Formicoidea</taxon>
        <taxon>Formicidae</taxon>
        <taxon>Formicinae</taxon>
        <taxon>Camponotus</taxon>
    </lineage>
</organism>
<gene>
    <name evidence="1" type="ORF">EAG_15499</name>
</gene>
<feature type="non-terminal residue" evidence="1">
    <location>
        <position position="1"/>
    </location>
</feature>
<evidence type="ECO:0000313" key="2">
    <source>
        <dbReference type="Proteomes" id="UP000000311"/>
    </source>
</evidence>
<reference evidence="1 2" key="1">
    <citation type="journal article" date="2010" name="Science">
        <title>Genomic comparison of the ants Camponotus floridanus and Harpegnathos saltator.</title>
        <authorList>
            <person name="Bonasio R."/>
            <person name="Zhang G."/>
            <person name="Ye C."/>
            <person name="Mutti N.S."/>
            <person name="Fang X."/>
            <person name="Qin N."/>
            <person name="Donahue G."/>
            <person name="Yang P."/>
            <person name="Li Q."/>
            <person name="Li C."/>
            <person name="Zhang P."/>
            <person name="Huang Z."/>
            <person name="Berger S.L."/>
            <person name="Reinberg D."/>
            <person name="Wang J."/>
            <person name="Liebig J."/>
        </authorList>
    </citation>
    <scope>NUCLEOTIDE SEQUENCE [LARGE SCALE GENOMIC DNA]</scope>
    <source>
        <strain evidence="2">C129</strain>
    </source>
</reference>
<feature type="non-terminal residue" evidence="1">
    <location>
        <position position="163"/>
    </location>
</feature>
<protein>
    <submittedName>
        <fullName evidence="1">Uncharacterized protein</fullName>
    </submittedName>
</protein>
<sequence>RKSKFQQKLLEIQRFKCWLREVPHDANLFFCSICDMNLSLAVLWQIYHHAESNVHINKEKNYIETGVSNEDSNIQIKELLLSFDKRKKSAKIRYTVLIADKNIPYQTAKEILNFFQHIRKDPNVLNSMSMGRTKCTNIITNVVCPVETNRVVNIIQNTKFSIF</sequence>
<dbReference type="Proteomes" id="UP000000311">
    <property type="component" value="Unassembled WGS sequence"/>
</dbReference>
<dbReference type="AlphaFoldDB" id="E2AK94"/>
<dbReference type="InParanoid" id="E2AK94"/>
<dbReference type="EMBL" id="GL440207">
    <property type="protein sequence ID" value="EFN66151.1"/>
    <property type="molecule type" value="Genomic_DNA"/>
</dbReference>
<name>E2AK94_CAMFO</name>
<keyword evidence="2" id="KW-1185">Reference proteome</keyword>
<proteinExistence type="predicted"/>
<accession>E2AK94</accession>